<evidence type="ECO:0000313" key="4">
    <source>
        <dbReference type="Proteomes" id="UP000075359"/>
    </source>
</evidence>
<evidence type="ECO:0000256" key="2">
    <source>
        <dbReference type="SAM" id="SignalP"/>
    </source>
</evidence>
<reference evidence="3 4" key="1">
    <citation type="submission" date="2015-11" db="EMBL/GenBank/DDBJ databases">
        <title>Draft genome of Sulfurovum riftiae 1812E, a member of the Epsilonproteobacteria isolated from the tube of the deep-sea hydrothermal vent tubewom Riftia pachyptila.</title>
        <authorList>
            <person name="Vetriani C."/>
            <person name="Giovannelli D."/>
        </authorList>
    </citation>
    <scope>NUCLEOTIDE SEQUENCE [LARGE SCALE GENOMIC DNA]</scope>
    <source>
        <strain evidence="3 4">1812E</strain>
    </source>
</reference>
<keyword evidence="4" id="KW-1185">Reference proteome</keyword>
<feature type="compositionally biased region" description="Polar residues" evidence="1">
    <location>
        <begin position="43"/>
        <end position="57"/>
    </location>
</feature>
<dbReference type="STRING" id="1630136.AS592_01405"/>
<evidence type="ECO:0000256" key="1">
    <source>
        <dbReference type="SAM" id="MobiDB-lite"/>
    </source>
</evidence>
<feature type="signal peptide" evidence="2">
    <location>
        <begin position="1"/>
        <end position="17"/>
    </location>
</feature>
<proteinExistence type="predicted"/>
<evidence type="ECO:0000313" key="3">
    <source>
        <dbReference type="EMBL" id="KYJ86056.1"/>
    </source>
</evidence>
<gene>
    <name evidence="3" type="ORF">AS592_01405</name>
</gene>
<dbReference type="RefSeq" id="WP_067331423.1">
    <property type="nucleotide sequence ID" value="NZ_LNKT01000045.1"/>
</dbReference>
<feature type="chain" id="PRO_5007578422" evidence="2">
    <location>
        <begin position="18"/>
        <end position="99"/>
    </location>
</feature>
<feature type="compositionally biased region" description="Basic and acidic residues" evidence="1">
    <location>
        <begin position="58"/>
        <end position="67"/>
    </location>
</feature>
<keyword evidence="2" id="KW-0732">Signal</keyword>
<organism evidence="3 4">
    <name type="scientific">Sulfurovum riftiae</name>
    <dbReference type="NCBI Taxonomy" id="1630136"/>
    <lineage>
        <taxon>Bacteria</taxon>
        <taxon>Pseudomonadati</taxon>
        <taxon>Campylobacterota</taxon>
        <taxon>Epsilonproteobacteria</taxon>
        <taxon>Campylobacterales</taxon>
        <taxon>Sulfurovaceae</taxon>
        <taxon>Sulfurovum</taxon>
    </lineage>
</organism>
<accession>A0A151CEW7</accession>
<dbReference type="Proteomes" id="UP000075359">
    <property type="component" value="Unassembled WGS sequence"/>
</dbReference>
<sequence>MKKFIFISLIASTALFADMMTDMATKAATDHVKKEATKAVSSEVTKATATQAKSENNATEKKEESASMKDQAIDAAAGHVKDKTGVEKSITKSAIKSVI</sequence>
<feature type="region of interest" description="Disordered" evidence="1">
    <location>
        <begin position="43"/>
        <end position="80"/>
    </location>
</feature>
<name>A0A151CEW7_9BACT</name>
<comment type="caution">
    <text evidence="3">The sequence shown here is derived from an EMBL/GenBank/DDBJ whole genome shotgun (WGS) entry which is preliminary data.</text>
</comment>
<protein>
    <submittedName>
        <fullName evidence="3">Uncharacterized protein</fullName>
    </submittedName>
</protein>
<dbReference type="AlphaFoldDB" id="A0A151CEW7"/>
<dbReference type="EMBL" id="LNKT01000045">
    <property type="protein sequence ID" value="KYJ86056.1"/>
    <property type="molecule type" value="Genomic_DNA"/>
</dbReference>